<dbReference type="PANTHER" id="PTHR43280:SF2">
    <property type="entry name" value="HTH-TYPE TRANSCRIPTIONAL REGULATOR EXSA"/>
    <property type="match status" value="1"/>
</dbReference>
<dbReference type="Gene3D" id="1.10.10.60">
    <property type="entry name" value="Homeodomain-like"/>
    <property type="match status" value="2"/>
</dbReference>
<dbReference type="EMBL" id="FOMT01000001">
    <property type="protein sequence ID" value="SFD48903.1"/>
    <property type="molecule type" value="Genomic_DNA"/>
</dbReference>
<evidence type="ECO:0000259" key="6">
    <source>
        <dbReference type="PROSITE" id="PS50110"/>
    </source>
</evidence>
<dbReference type="SUPFAM" id="SSF46689">
    <property type="entry name" value="Homeodomain-like"/>
    <property type="match status" value="2"/>
</dbReference>
<dbReference type="Gene3D" id="3.40.50.2300">
    <property type="match status" value="1"/>
</dbReference>
<dbReference type="InterPro" id="IPR001789">
    <property type="entry name" value="Sig_transdc_resp-reg_receiver"/>
</dbReference>
<dbReference type="AlphaFoldDB" id="A0A1I1SY87"/>
<sequence>MMRVLIVDDDRLARTGLINLLPWKQFGLQVVGEANNGEKALEFLKSNEVELLITDLAMPVLSGIDLMRKVRELYPNMFIVVLSYHQDFELVQEALRLGAIDYIAKIQLEKAKLEEVLERITSRIQFEWKQRFIPSQGEPASRQPVNEEVQARIMKELIPLDWLRNDSQHARLTDYINQHRLQLDTFLETRTKLLGKLDPILPEEHKKPSHAIPNIAEWHANMDALRTWFRNESKLMQYSIDIIEAILRAAHYIQEHLSDDLHLDEVARKVGVSRSYFSECFKEIIGISFQTYLRNTRLAFALKLLEETTLPVYAISQKAGYPNEKYFSKVFRSLFNLLPSEFRMKGLKSSDILASIGRIEQSSSFIE</sequence>
<dbReference type="PANTHER" id="PTHR43280">
    <property type="entry name" value="ARAC-FAMILY TRANSCRIPTIONAL REGULATOR"/>
    <property type="match status" value="1"/>
</dbReference>
<dbReference type="SUPFAM" id="SSF52172">
    <property type="entry name" value="CheY-like"/>
    <property type="match status" value="1"/>
</dbReference>
<dbReference type="Proteomes" id="UP000198855">
    <property type="component" value="Unassembled WGS sequence"/>
</dbReference>
<keyword evidence="1" id="KW-0805">Transcription regulation</keyword>
<evidence type="ECO:0000313" key="8">
    <source>
        <dbReference type="Proteomes" id="UP000198855"/>
    </source>
</evidence>
<dbReference type="InterPro" id="IPR009057">
    <property type="entry name" value="Homeodomain-like_sf"/>
</dbReference>
<dbReference type="PROSITE" id="PS01124">
    <property type="entry name" value="HTH_ARAC_FAMILY_2"/>
    <property type="match status" value="1"/>
</dbReference>
<organism evidence="7 8">
    <name type="scientific">Paenibacillus catalpae</name>
    <dbReference type="NCBI Taxonomy" id="1045775"/>
    <lineage>
        <taxon>Bacteria</taxon>
        <taxon>Bacillati</taxon>
        <taxon>Bacillota</taxon>
        <taxon>Bacilli</taxon>
        <taxon>Bacillales</taxon>
        <taxon>Paenibacillaceae</taxon>
        <taxon>Paenibacillus</taxon>
    </lineage>
</organism>
<keyword evidence="2" id="KW-0238">DNA-binding</keyword>
<evidence type="ECO:0000313" key="7">
    <source>
        <dbReference type="EMBL" id="SFD48903.1"/>
    </source>
</evidence>
<dbReference type="PROSITE" id="PS00041">
    <property type="entry name" value="HTH_ARAC_FAMILY_1"/>
    <property type="match status" value="1"/>
</dbReference>
<evidence type="ECO:0000256" key="3">
    <source>
        <dbReference type="ARBA" id="ARBA00023163"/>
    </source>
</evidence>
<dbReference type="GO" id="GO:0003700">
    <property type="term" value="F:DNA-binding transcription factor activity"/>
    <property type="evidence" value="ECO:0007669"/>
    <property type="project" value="InterPro"/>
</dbReference>
<evidence type="ECO:0000256" key="1">
    <source>
        <dbReference type="ARBA" id="ARBA00023015"/>
    </source>
</evidence>
<keyword evidence="4" id="KW-0597">Phosphoprotein</keyword>
<dbReference type="PROSITE" id="PS50110">
    <property type="entry name" value="RESPONSE_REGULATORY"/>
    <property type="match status" value="1"/>
</dbReference>
<dbReference type="SMART" id="SM00342">
    <property type="entry name" value="HTH_ARAC"/>
    <property type="match status" value="1"/>
</dbReference>
<dbReference type="InterPro" id="IPR018060">
    <property type="entry name" value="HTH_AraC"/>
</dbReference>
<dbReference type="SMART" id="SM00448">
    <property type="entry name" value="REC"/>
    <property type="match status" value="1"/>
</dbReference>
<evidence type="ECO:0000256" key="4">
    <source>
        <dbReference type="PROSITE-ProRule" id="PRU00169"/>
    </source>
</evidence>
<protein>
    <submittedName>
        <fullName evidence="7">Two-component system, response regulator YesN</fullName>
    </submittedName>
</protein>
<dbReference type="Pfam" id="PF12833">
    <property type="entry name" value="HTH_18"/>
    <property type="match status" value="1"/>
</dbReference>
<dbReference type="Pfam" id="PF00072">
    <property type="entry name" value="Response_reg"/>
    <property type="match status" value="1"/>
</dbReference>
<proteinExistence type="predicted"/>
<evidence type="ECO:0000259" key="5">
    <source>
        <dbReference type="PROSITE" id="PS01124"/>
    </source>
</evidence>
<keyword evidence="3" id="KW-0804">Transcription</keyword>
<keyword evidence="8" id="KW-1185">Reference proteome</keyword>
<dbReference type="OrthoDB" id="1769137at2"/>
<dbReference type="GO" id="GO:0000160">
    <property type="term" value="P:phosphorelay signal transduction system"/>
    <property type="evidence" value="ECO:0007669"/>
    <property type="project" value="InterPro"/>
</dbReference>
<gene>
    <name evidence="7" type="ORF">SAMN05216378_0167</name>
</gene>
<feature type="domain" description="Response regulatory" evidence="6">
    <location>
        <begin position="3"/>
        <end position="120"/>
    </location>
</feature>
<feature type="domain" description="HTH araC/xylS-type" evidence="5">
    <location>
        <begin position="247"/>
        <end position="345"/>
    </location>
</feature>
<dbReference type="InterPro" id="IPR011006">
    <property type="entry name" value="CheY-like_superfamily"/>
</dbReference>
<dbReference type="RefSeq" id="WP_091179924.1">
    <property type="nucleotide sequence ID" value="NZ_FOMT01000001.1"/>
</dbReference>
<dbReference type="STRING" id="1045775.SAMN05216378_0167"/>
<dbReference type="InterPro" id="IPR018062">
    <property type="entry name" value="HTH_AraC-typ_CS"/>
</dbReference>
<reference evidence="8" key="1">
    <citation type="submission" date="2016-10" db="EMBL/GenBank/DDBJ databases">
        <authorList>
            <person name="Varghese N."/>
            <person name="Submissions S."/>
        </authorList>
    </citation>
    <scope>NUCLEOTIDE SEQUENCE [LARGE SCALE GENOMIC DNA]</scope>
    <source>
        <strain evidence="8">CGMCC 1.10784</strain>
    </source>
</reference>
<feature type="modified residue" description="4-aspartylphosphate" evidence="4">
    <location>
        <position position="55"/>
    </location>
</feature>
<evidence type="ECO:0000256" key="2">
    <source>
        <dbReference type="ARBA" id="ARBA00023125"/>
    </source>
</evidence>
<dbReference type="CDD" id="cd17536">
    <property type="entry name" value="REC_YesN-like"/>
    <property type="match status" value="1"/>
</dbReference>
<accession>A0A1I1SY87</accession>
<dbReference type="GO" id="GO:0043565">
    <property type="term" value="F:sequence-specific DNA binding"/>
    <property type="evidence" value="ECO:0007669"/>
    <property type="project" value="InterPro"/>
</dbReference>
<name>A0A1I1SY87_9BACL</name>